<accession>A0A645IZ09</accession>
<name>A0A645IZ09_9ZZZZ</name>
<evidence type="ECO:0000313" key="1">
    <source>
        <dbReference type="EMBL" id="MPN56658.1"/>
    </source>
</evidence>
<dbReference type="EMBL" id="VSSQ01127253">
    <property type="protein sequence ID" value="MPN56658.1"/>
    <property type="molecule type" value="Genomic_DNA"/>
</dbReference>
<comment type="caution">
    <text evidence="1">The sequence shown here is derived from an EMBL/GenBank/DDBJ whole genome shotgun (WGS) entry which is preliminary data.</text>
</comment>
<reference evidence="1" key="1">
    <citation type="submission" date="2019-08" db="EMBL/GenBank/DDBJ databases">
        <authorList>
            <person name="Kucharzyk K."/>
            <person name="Murdoch R.W."/>
            <person name="Higgins S."/>
            <person name="Loffler F."/>
        </authorList>
    </citation>
    <scope>NUCLEOTIDE SEQUENCE</scope>
</reference>
<organism evidence="1">
    <name type="scientific">bioreactor metagenome</name>
    <dbReference type="NCBI Taxonomy" id="1076179"/>
    <lineage>
        <taxon>unclassified sequences</taxon>
        <taxon>metagenomes</taxon>
        <taxon>ecological metagenomes</taxon>
    </lineage>
</organism>
<protein>
    <submittedName>
        <fullName evidence="1">Uncharacterized protein</fullName>
    </submittedName>
</protein>
<gene>
    <name evidence="1" type="ORF">SDC9_204348</name>
</gene>
<proteinExistence type="predicted"/>
<dbReference type="AlphaFoldDB" id="A0A645IZ09"/>
<sequence length="60" mass="6830">MAFLAHIKHDFPNVGFYNIQRYADGFRPCLNSPKVLIGYAEIQHDAHDFIGGFGKHLVEL</sequence>